<dbReference type="Pfam" id="PF13359">
    <property type="entry name" value="DDE_Tnp_4"/>
    <property type="match status" value="1"/>
</dbReference>
<dbReference type="PANTHER" id="PTHR23080:SF143">
    <property type="entry name" value="SI:DKEY-56D12.4"/>
    <property type="match status" value="1"/>
</dbReference>
<evidence type="ECO:0000256" key="2">
    <source>
        <dbReference type="ARBA" id="ARBA00022723"/>
    </source>
</evidence>
<dbReference type="GO" id="GO:0046872">
    <property type="term" value="F:metal ion binding"/>
    <property type="evidence" value="ECO:0007669"/>
    <property type="project" value="UniProtKB-KW"/>
</dbReference>
<comment type="cofactor">
    <cofactor evidence="1">
        <name>a divalent metal cation</name>
        <dbReference type="ChEBI" id="CHEBI:60240"/>
    </cofactor>
</comment>
<dbReference type="InParanoid" id="A0A6P7GV30"/>
<sequence>TLNGQGWLPKKSNQICSSHFIGGRKSDALLSPSFVPTLFVSKTPSKRDILEHERNKRFMTRRFVETTVTDDQKLNLFSPNVQDDFSMEIVTESTVIENNEVNLKICSDQACQYVYQNYVDAEVQTDISGLIDLVKVNKHKKFKDKSSNTSHKTFVDTAVGSDEPMDYNWEIEKKHKYFEGYSSVTNKEEFLDLTGVSFENFDFLLHRFDFSEKNKVSDHNRLFIFLMKLKSGLSFGALGAIFRIHRTTISKIFFSCLNQLAAQTKNFVFWPDQETVRALTPDCFKPEFSDTRVILDCTEFRIDIPASIENRVFCYSHYKHGFTFKLLLGINPNGFICCRSKAYGGRISDSQITIESGIINLLEHGDTVLADKGFPEFQNVIDNSGKKIMLVMPPFLKDKKEFTKEETEKTYGTARVRIHVERIMQRLRIYRILDKIPEHLFSHIDKIIDVCCILVNLQPPIISHQEPV</sequence>
<dbReference type="InterPro" id="IPR027806">
    <property type="entry name" value="HARBI1_dom"/>
</dbReference>
<evidence type="ECO:0000256" key="1">
    <source>
        <dbReference type="ARBA" id="ARBA00001968"/>
    </source>
</evidence>
<accession>A0A6P7GV30</accession>
<feature type="domain" description="Transposase Helix-turn-helix" evidence="4">
    <location>
        <begin position="215"/>
        <end position="263"/>
    </location>
</feature>
<organism evidence="5">
    <name type="scientific">Diabrotica virgifera virgifera</name>
    <name type="common">western corn rootworm</name>
    <dbReference type="NCBI Taxonomy" id="50390"/>
    <lineage>
        <taxon>Eukaryota</taxon>
        <taxon>Metazoa</taxon>
        <taxon>Ecdysozoa</taxon>
        <taxon>Arthropoda</taxon>
        <taxon>Hexapoda</taxon>
        <taxon>Insecta</taxon>
        <taxon>Pterygota</taxon>
        <taxon>Neoptera</taxon>
        <taxon>Endopterygota</taxon>
        <taxon>Coleoptera</taxon>
        <taxon>Polyphaga</taxon>
        <taxon>Cucujiformia</taxon>
        <taxon>Chrysomeloidea</taxon>
        <taxon>Chrysomelidae</taxon>
        <taxon>Galerucinae</taxon>
        <taxon>Diabroticina</taxon>
        <taxon>Diabroticites</taxon>
        <taxon>Diabrotica</taxon>
    </lineage>
</organism>
<evidence type="ECO:0000259" key="4">
    <source>
        <dbReference type="Pfam" id="PF13613"/>
    </source>
</evidence>
<feature type="domain" description="DDE Tnp4" evidence="3">
    <location>
        <begin position="295"/>
        <end position="456"/>
    </location>
</feature>
<dbReference type="PANTHER" id="PTHR23080">
    <property type="entry name" value="THAP DOMAIN PROTEIN"/>
    <property type="match status" value="1"/>
</dbReference>
<gene>
    <name evidence="5" type="primary">LOC114346833</name>
</gene>
<protein>
    <submittedName>
        <fullName evidence="5">Uncharacterized protein LOC114346833</fullName>
    </submittedName>
</protein>
<feature type="non-terminal residue" evidence="5">
    <location>
        <position position="1"/>
    </location>
</feature>
<dbReference type="AlphaFoldDB" id="A0A6P7GV30"/>
<proteinExistence type="predicted"/>
<dbReference type="RefSeq" id="XP_028153369.1">
    <property type="nucleotide sequence ID" value="XM_028297568.1"/>
</dbReference>
<dbReference type="InterPro" id="IPR027805">
    <property type="entry name" value="Transposase_HTH_dom"/>
</dbReference>
<reference evidence="5" key="1">
    <citation type="submission" date="2025-08" db="UniProtKB">
        <authorList>
            <consortium name="RefSeq"/>
        </authorList>
    </citation>
    <scope>IDENTIFICATION</scope>
    <source>
        <tissue evidence="5">Whole insect</tissue>
    </source>
</reference>
<dbReference type="Pfam" id="PF13613">
    <property type="entry name" value="HTH_Tnp_4"/>
    <property type="match status" value="1"/>
</dbReference>
<keyword evidence="2" id="KW-0479">Metal-binding</keyword>
<evidence type="ECO:0000313" key="5">
    <source>
        <dbReference type="RefSeq" id="XP_028153369.1"/>
    </source>
</evidence>
<name>A0A6P7GV30_DIAVI</name>
<evidence type="ECO:0000259" key="3">
    <source>
        <dbReference type="Pfam" id="PF13359"/>
    </source>
</evidence>